<dbReference type="AlphaFoldDB" id="A0A381E6Q9"/>
<sequence length="882" mass="100308">MTAALNTTRLADYRPPAFTVKHHELKFDLQNNGEVLVSHVQKIVRCQPSHDEHGWELPQDKHVVLHAEHLALENIEIDGKPLAAEQYDYDGLLLRLKDVSSNFNLRTVVRLKPDENKELSGLYRSNGIYCTQCEAEGFRRITPTLDRPDVLATYRVRIEADQKNYPVLLSNGNREAQGELPGGRHYAQWYDPHPKPSYLFALVAGNLASVNRRITTPKGRKISLGIYTEPPFINQTAFALQSLIDAIHWDEKRFGLSYDLKQFNIVAISDFNMGAMENKSLNIFNTRFVLADTDTATDEDYHGIRAVIGHEYFHNWTGNRITCRDWFQLSLKEGLTVFRDQEFSADMGERPLERIGDVVRLRNLQFPEDAGPMSHPVQPQEYAAIDNFYTATVYEKGAEIIRMYHTILGEKAFQAGMKRYIERHDGQAVRIEDFAQAMSDGGDYDFTGQFFQWYTTKGTPKITFTSSWNQHERSITIAAMQDTSAVNPPRPLVIPIRLALISKNGRAYRFPDGSYEQTLLLHKTSATWTFERAEADLIPVLMENFSAPVYYQHRYDNDELAAIVAHAPDGFARFEAMQTLYRRLFEQALYKPRELRENSNAVSDIMRAVLNHDKRSEGEKALLLEIPTLATLLNNLPDPIDMTAAIAAYDRITRILALKMRRDWLDWLDTAPQAASPKYSVKDAGIRRLRGLAAKTLALFEDEPHRQQLLDIHNNADNMTVRINALHALNTRHDPCREAALAAFYENYRTQPLVVDKWFAIQAKDESEGALARITALAGHPDFHVDNPNRFRALVGTLMQANPAIFHAADGSGYRFAAGQIRRVLLSNPQIAARMLNGYAIVSRMDSARRALVKTELEVLAAVENISIDVREVLERLQRGLT</sequence>
<evidence type="ECO:0000259" key="16">
    <source>
        <dbReference type="Pfam" id="PF17900"/>
    </source>
</evidence>
<evidence type="ECO:0000256" key="2">
    <source>
        <dbReference type="ARBA" id="ARBA00001947"/>
    </source>
</evidence>
<dbReference type="EMBL" id="UFUW01000001">
    <property type="protein sequence ID" value="SUX22294.1"/>
    <property type="molecule type" value="Genomic_DNA"/>
</dbReference>
<evidence type="ECO:0000256" key="12">
    <source>
        <dbReference type="NCBIfam" id="TIGR02414"/>
    </source>
</evidence>
<proteinExistence type="inferred from homology"/>
<dbReference type="InterPro" id="IPR024601">
    <property type="entry name" value="Peptidase_M1_pepN_C"/>
</dbReference>
<dbReference type="Pfam" id="PF17432">
    <property type="entry name" value="DUF3458_C"/>
    <property type="match status" value="1"/>
</dbReference>
<evidence type="ECO:0000259" key="14">
    <source>
        <dbReference type="Pfam" id="PF11940"/>
    </source>
</evidence>
<dbReference type="GO" id="GO:0016285">
    <property type="term" value="F:alanyl aminopeptidase activity"/>
    <property type="evidence" value="ECO:0007669"/>
    <property type="project" value="UniProtKB-EC"/>
</dbReference>
<feature type="domain" description="Peptidase M1 alanyl aminopeptidase Ig-like fold" evidence="14">
    <location>
        <begin position="458"/>
        <end position="552"/>
    </location>
</feature>
<dbReference type="FunFam" id="3.30.2010.30:FF:000002">
    <property type="entry name" value="Putative aminopeptidase N"/>
    <property type="match status" value="1"/>
</dbReference>
<keyword evidence="18" id="KW-1185">Reference proteome</keyword>
<dbReference type="Pfam" id="PF11940">
    <property type="entry name" value="DUF3458"/>
    <property type="match status" value="1"/>
</dbReference>
<dbReference type="Pfam" id="PF01433">
    <property type="entry name" value="Peptidase_M1"/>
    <property type="match status" value="1"/>
</dbReference>
<dbReference type="InterPro" id="IPR001930">
    <property type="entry name" value="Peptidase_M1"/>
</dbReference>
<feature type="domain" description="Peptidase M1 membrane alanine aminopeptidase" evidence="13">
    <location>
        <begin position="238"/>
        <end position="441"/>
    </location>
</feature>
<dbReference type="RefSeq" id="WP_115611529.1">
    <property type="nucleotide sequence ID" value="NZ_UFUW01000001.1"/>
</dbReference>
<dbReference type="EC" id="3.4.11.2" evidence="4 12"/>
<keyword evidence="6 17" id="KW-0031">Aminopeptidase</keyword>
<accession>A0A381E6Q9</accession>
<dbReference type="InterPro" id="IPR014782">
    <property type="entry name" value="Peptidase_M1_dom"/>
</dbReference>
<evidence type="ECO:0000256" key="4">
    <source>
        <dbReference type="ARBA" id="ARBA00012564"/>
    </source>
</evidence>
<dbReference type="InterPro" id="IPR038438">
    <property type="entry name" value="PepN_Ig-like_sf"/>
</dbReference>
<dbReference type="Gene3D" id="2.60.40.1730">
    <property type="entry name" value="tricorn interacting facor f3 domain"/>
    <property type="match status" value="1"/>
</dbReference>
<evidence type="ECO:0000313" key="18">
    <source>
        <dbReference type="Proteomes" id="UP000254572"/>
    </source>
</evidence>
<evidence type="ECO:0000256" key="8">
    <source>
        <dbReference type="ARBA" id="ARBA00022723"/>
    </source>
</evidence>
<gene>
    <name evidence="17" type="primary">pepN</name>
    <name evidence="17" type="ORF">NCTC13294_01215</name>
</gene>
<dbReference type="InterPro" id="IPR042097">
    <property type="entry name" value="Aminopeptidase_N-like_N_sf"/>
</dbReference>
<comment type="similarity">
    <text evidence="3">Belongs to the peptidase M1 family.</text>
</comment>
<evidence type="ECO:0000256" key="9">
    <source>
        <dbReference type="ARBA" id="ARBA00022801"/>
    </source>
</evidence>
<keyword evidence="9 17" id="KW-0378">Hydrolase</keyword>
<organism evidence="17 18">
    <name type="scientific">Cardiobacterium valvarum</name>
    <dbReference type="NCBI Taxonomy" id="194702"/>
    <lineage>
        <taxon>Bacteria</taxon>
        <taxon>Pseudomonadati</taxon>
        <taxon>Pseudomonadota</taxon>
        <taxon>Gammaproteobacteria</taxon>
        <taxon>Cardiobacteriales</taxon>
        <taxon>Cardiobacteriaceae</taxon>
        <taxon>Cardiobacterium</taxon>
    </lineage>
</organism>
<evidence type="ECO:0000259" key="15">
    <source>
        <dbReference type="Pfam" id="PF17432"/>
    </source>
</evidence>
<evidence type="ECO:0000256" key="7">
    <source>
        <dbReference type="ARBA" id="ARBA00022670"/>
    </source>
</evidence>
<comment type="cofactor">
    <cofactor evidence="2">
        <name>Zn(2+)</name>
        <dbReference type="ChEBI" id="CHEBI:29105"/>
    </cofactor>
</comment>
<evidence type="ECO:0000256" key="3">
    <source>
        <dbReference type="ARBA" id="ARBA00010136"/>
    </source>
</evidence>
<dbReference type="GO" id="GO:0006508">
    <property type="term" value="P:proteolysis"/>
    <property type="evidence" value="ECO:0007669"/>
    <property type="project" value="UniProtKB-UniRule"/>
</dbReference>
<keyword evidence="11" id="KW-0482">Metalloprotease</keyword>
<dbReference type="InterPro" id="IPR035414">
    <property type="entry name" value="Peptidase_M1_pepN_Ig-like"/>
</dbReference>
<dbReference type="Gene3D" id="3.30.2010.30">
    <property type="match status" value="1"/>
</dbReference>
<dbReference type="Pfam" id="PF17900">
    <property type="entry name" value="Peptidase_M1_N"/>
    <property type="match status" value="1"/>
</dbReference>
<evidence type="ECO:0000256" key="11">
    <source>
        <dbReference type="ARBA" id="ARBA00023049"/>
    </source>
</evidence>
<dbReference type="GO" id="GO:0008237">
    <property type="term" value="F:metallopeptidase activity"/>
    <property type="evidence" value="ECO:0007669"/>
    <property type="project" value="UniProtKB-UniRule"/>
</dbReference>
<dbReference type="PRINTS" id="PR00756">
    <property type="entry name" value="ALADIPTASE"/>
</dbReference>
<dbReference type="PANTHER" id="PTHR46322:SF1">
    <property type="entry name" value="PUROMYCIN-SENSITIVE AMINOPEPTIDASE"/>
    <property type="match status" value="1"/>
</dbReference>
<dbReference type="SUPFAM" id="SSF55486">
    <property type="entry name" value="Metalloproteases ('zincins'), catalytic domain"/>
    <property type="match status" value="1"/>
</dbReference>
<dbReference type="Gene3D" id="1.10.390.10">
    <property type="entry name" value="Neutral Protease Domain 2"/>
    <property type="match status" value="1"/>
</dbReference>
<dbReference type="Gene3D" id="1.25.50.10">
    <property type="entry name" value="Peptidase M1, alanyl aminopeptidase, C-terminal domain"/>
    <property type="match status" value="1"/>
</dbReference>
<evidence type="ECO:0000256" key="10">
    <source>
        <dbReference type="ARBA" id="ARBA00022833"/>
    </source>
</evidence>
<evidence type="ECO:0000259" key="13">
    <source>
        <dbReference type="Pfam" id="PF01433"/>
    </source>
</evidence>
<reference evidence="17 18" key="1">
    <citation type="submission" date="2018-06" db="EMBL/GenBank/DDBJ databases">
        <authorList>
            <consortium name="Pathogen Informatics"/>
            <person name="Doyle S."/>
        </authorList>
    </citation>
    <scope>NUCLEOTIDE SEQUENCE [LARGE SCALE GENOMIC DNA]</scope>
    <source>
        <strain evidence="17 18">NCTC13294</strain>
    </source>
</reference>
<feature type="domain" description="Aminopeptidase N-like N-terminal" evidence="16">
    <location>
        <begin position="59"/>
        <end position="199"/>
    </location>
</feature>
<dbReference type="NCBIfam" id="TIGR02414">
    <property type="entry name" value="pepN_proteo"/>
    <property type="match status" value="1"/>
</dbReference>
<keyword evidence="8" id="KW-0479">Metal-binding</keyword>
<dbReference type="InterPro" id="IPR012779">
    <property type="entry name" value="Peptidase_M1_pepN"/>
</dbReference>
<dbReference type="Proteomes" id="UP000254572">
    <property type="component" value="Unassembled WGS sequence"/>
</dbReference>
<dbReference type="OrthoDB" id="100605at2"/>
<protein>
    <recommendedName>
        <fullName evidence="5 12">Aminopeptidase N</fullName>
        <ecNumber evidence="4 12">3.4.11.2</ecNumber>
    </recommendedName>
</protein>
<evidence type="ECO:0000256" key="5">
    <source>
        <dbReference type="ARBA" id="ARBA00015611"/>
    </source>
</evidence>
<dbReference type="InterPro" id="IPR037144">
    <property type="entry name" value="Peptidase_M1_pepN_C_sf"/>
</dbReference>
<dbReference type="InterPro" id="IPR027268">
    <property type="entry name" value="Peptidase_M4/M1_CTD_sf"/>
</dbReference>
<comment type="catalytic activity">
    <reaction evidence="1">
        <text>Release of an N-terminal amino acid, Xaa-|-Yaa- from a peptide, amide or arylamide. Xaa is preferably Ala, but may be most amino acids including Pro (slow action). When a terminal hydrophobic residue is followed by a prolyl residue, the two may be released as an intact Xaa-Pro dipeptide.</text>
        <dbReference type="EC" id="3.4.11.2"/>
    </reaction>
</comment>
<keyword evidence="7" id="KW-0645">Protease</keyword>
<dbReference type="InterPro" id="IPR045357">
    <property type="entry name" value="Aminopeptidase_N-like_N"/>
</dbReference>
<feature type="domain" description="Peptidase M1 alanyl aminopeptidase C-terminal" evidence="15">
    <location>
        <begin position="558"/>
        <end position="877"/>
    </location>
</feature>
<keyword evidence="10" id="KW-0862">Zinc</keyword>
<evidence type="ECO:0000313" key="17">
    <source>
        <dbReference type="EMBL" id="SUX22294.1"/>
    </source>
</evidence>
<evidence type="ECO:0000256" key="1">
    <source>
        <dbReference type="ARBA" id="ARBA00000098"/>
    </source>
</evidence>
<dbReference type="GO" id="GO:0008270">
    <property type="term" value="F:zinc ion binding"/>
    <property type="evidence" value="ECO:0007669"/>
    <property type="project" value="InterPro"/>
</dbReference>
<dbReference type="Gene3D" id="2.60.40.1840">
    <property type="match status" value="1"/>
</dbReference>
<dbReference type="SUPFAM" id="SSF63737">
    <property type="entry name" value="Leukotriene A4 hydrolase N-terminal domain"/>
    <property type="match status" value="1"/>
</dbReference>
<dbReference type="CDD" id="cd09600">
    <property type="entry name" value="M1_APN"/>
    <property type="match status" value="1"/>
</dbReference>
<dbReference type="PANTHER" id="PTHR46322">
    <property type="entry name" value="PUROMYCIN-SENSITIVE AMINOPEPTIDASE"/>
    <property type="match status" value="1"/>
</dbReference>
<evidence type="ECO:0000256" key="6">
    <source>
        <dbReference type="ARBA" id="ARBA00022438"/>
    </source>
</evidence>
<name>A0A381E6Q9_9GAMM</name>